<dbReference type="Pfam" id="PF00651">
    <property type="entry name" value="BTB"/>
    <property type="match status" value="1"/>
</dbReference>
<evidence type="ECO:0000313" key="2">
    <source>
        <dbReference type="EMBL" id="KAF5355559.1"/>
    </source>
</evidence>
<reference evidence="2 3" key="1">
    <citation type="journal article" date="2020" name="ISME J.">
        <title>Uncovering the hidden diversity of litter-decomposition mechanisms in mushroom-forming fungi.</title>
        <authorList>
            <person name="Floudas D."/>
            <person name="Bentzer J."/>
            <person name="Ahren D."/>
            <person name="Johansson T."/>
            <person name="Persson P."/>
            <person name="Tunlid A."/>
        </authorList>
    </citation>
    <scope>NUCLEOTIDE SEQUENCE [LARGE SCALE GENOMIC DNA]</scope>
    <source>
        <strain evidence="2 3">CBS 291.85</strain>
    </source>
</reference>
<dbReference type="Proteomes" id="UP000559256">
    <property type="component" value="Unassembled WGS sequence"/>
</dbReference>
<proteinExistence type="predicted"/>
<name>A0A8H5G093_9AGAR</name>
<dbReference type="InterPro" id="IPR000210">
    <property type="entry name" value="BTB/POZ_dom"/>
</dbReference>
<dbReference type="EMBL" id="JAACJM010000056">
    <property type="protein sequence ID" value="KAF5355559.1"/>
    <property type="molecule type" value="Genomic_DNA"/>
</dbReference>
<dbReference type="OrthoDB" id="3193844at2759"/>
<dbReference type="InterPro" id="IPR011333">
    <property type="entry name" value="SKP1/BTB/POZ_sf"/>
</dbReference>
<accession>A0A8H5G093</accession>
<comment type="caution">
    <text evidence="2">The sequence shown here is derived from an EMBL/GenBank/DDBJ whole genome shotgun (WGS) entry which is preliminary data.</text>
</comment>
<dbReference type="AlphaFoldDB" id="A0A8H5G093"/>
<evidence type="ECO:0000313" key="3">
    <source>
        <dbReference type="Proteomes" id="UP000559256"/>
    </source>
</evidence>
<feature type="domain" description="BTB" evidence="1">
    <location>
        <begin position="11"/>
        <end position="128"/>
    </location>
</feature>
<keyword evidence="3" id="KW-1185">Reference proteome</keyword>
<dbReference type="Gene3D" id="3.30.710.10">
    <property type="entry name" value="Potassium Channel Kv1.1, Chain A"/>
    <property type="match status" value="1"/>
</dbReference>
<organism evidence="2 3">
    <name type="scientific">Tetrapyrgos nigripes</name>
    <dbReference type="NCBI Taxonomy" id="182062"/>
    <lineage>
        <taxon>Eukaryota</taxon>
        <taxon>Fungi</taxon>
        <taxon>Dikarya</taxon>
        <taxon>Basidiomycota</taxon>
        <taxon>Agaricomycotina</taxon>
        <taxon>Agaricomycetes</taxon>
        <taxon>Agaricomycetidae</taxon>
        <taxon>Agaricales</taxon>
        <taxon>Marasmiineae</taxon>
        <taxon>Marasmiaceae</taxon>
        <taxon>Tetrapyrgos</taxon>
    </lineage>
</organism>
<sequence length="258" mass="29144">MSPSTTLAPNLDEKHDWVTVVFMVEDTLFRVPKYHFEKSSEVFQGMFAIPSGKKDAEGGAEGENISNPIRLEGVKAVDFRCLVEILYPPSETPWQPGNKTEDEWKSILRLATLWRFLRLRSKAIEVLTNEQKMDAVERILLGRELSVSEWIQSGYKDLIMQEKPLTEEQVEKIGLSPAVRIFRARETGKLRILNSRSTKCLTCSRTATLKIPYCNNCDQCHSITLTFYDPSSAQSAVDTEFAAEISQARSDGAAYQVS</sequence>
<evidence type="ECO:0000259" key="1">
    <source>
        <dbReference type="Pfam" id="PF00651"/>
    </source>
</evidence>
<dbReference type="SUPFAM" id="SSF54695">
    <property type="entry name" value="POZ domain"/>
    <property type="match status" value="1"/>
</dbReference>
<protein>
    <recommendedName>
        <fullName evidence="1">BTB domain-containing protein</fullName>
    </recommendedName>
</protein>
<gene>
    <name evidence="2" type="ORF">D9758_006324</name>
</gene>